<proteinExistence type="predicted"/>
<feature type="compositionally biased region" description="Basic and acidic residues" evidence="1">
    <location>
        <begin position="127"/>
        <end position="152"/>
    </location>
</feature>
<feature type="compositionally biased region" description="Low complexity" evidence="1">
    <location>
        <begin position="171"/>
        <end position="180"/>
    </location>
</feature>
<feature type="compositionally biased region" description="Low complexity" evidence="1">
    <location>
        <begin position="566"/>
        <end position="582"/>
    </location>
</feature>
<feature type="compositionally biased region" description="Basic residues" evidence="1">
    <location>
        <begin position="406"/>
        <end position="417"/>
    </location>
</feature>
<feature type="compositionally biased region" description="Low complexity" evidence="1">
    <location>
        <begin position="81"/>
        <end position="90"/>
    </location>
</feature>
<dbReference type="GO" id="GO:0005524">
    <property type="term" value="F:ATP binding"/>
    <property type="evidence" value="ECO:0007669"/>
    <property type="project" value="UniProtKB-KW"/>
</dbReference>
<feature type="region of interest" description="Disordered" evidence="1">
    <location>
        <begin position="1"/>
        <end position="592"/>
    </location>
</feature>
<organism evidence="2">
    <name type="scientific">uncultured Thermomicrobiales bacterium</name>
    <dbReference type="NCBI Taxonomy" id="1645740"/>
    <lineage>
        <taxon>Bacteria</taxon>
        <taxon>Pseudomonadati</taxon>
        <taxon>Thermomicrobiota</taxon>
        <taxon>Thermomicrobia</taxon>
        <taxon>Thermomicrobiales</taxon>
        <taxon>environmental samples</taxon>
    </lineage>
</organism>
<feature type="compositionally biased region" description="Basic residues" evidence="1">
    <location>
        <begin position="208"/>
        <end position="219"/>
    </location>
</feature>
<keyword evidence="2" id="KW-0067">ATP-binding</keyword>
<feature type="compositionally biased region" description="Basic residues" evidence="1">
    <location>
        <begin position="424"/>
        <end position="446"/>
    </location>
</feature>
<feature type="compositionally biased region" description="Basic residues" evidence="1">
    <location>
        <begin position="320"/>
        <end position="333"/>
    </location>
</feature>
<feature type="compositionally biased region" description="Basic residues" evidence="1">
    <location>
        <begin position="369"/>
        <end position="381"/>
    </location>
</feature>
<feature type="compositionally biased region" description="Basic and acidic residues" evidence="1">
    <location>
        <begin position="536"/>
        <end position="563"/>
    </location>
</feature>
<sequence length="592" mass="64800">AERRPRRPPRQSLRPADRAAAGRLRPTLPRAGADGAVPDRRRYRGRSPAAEALQPRHRRSDGAAPSGDTEPARGRLRGRPRGPLSGELGRALSGRLARQPGRLRPAEPDVPPPPDPERRLRRPPRGGVDHEPHPERCRGDQRILRRGAERRLLQCPDPGRHRRSDAVDQLAAGAAGVPRPAVHDPLHAGVASPRDWDLPGHQAGGLGRQRRPRRKHCRGPGRPGVRPRAGQHPPLRWPEPGHPGRLGRCRQTLLAALPGRLPDRRRGDRAGGGRRRPARLRPEPDDRRVGPLRRPDRPLLRADPRPQPAVQRAPGGDGRRRTRLRGARRRARGARQAGCPRPAADRWPGRLRRRPLRLRRDRDPAWNRPPRRPRRDGRVRRRDGGRQDLDGQPPAPLLRRLVGPGRGRRPRRPRRHPGVTPLAARHRPPGHLPLRRQRPRQHRLRPPRGYGRGGRAGGAGGGGAHLHRRAAGPLRDGDPGAGGKPLGRPAATAGVRPGAPGRPPDPDPGRGDLQRRHPDRAPDPGGAAPPPPGADVVRDRPPPLDHTRGRHCGRDAPGPDRRAGQPRRAGGPRWLLPPALRGAVGGGVGGGL</sequence>
<feature type="compositionally biased region" description="Gly residues" evidence="1">
    <location>
        <begin position="583"/>
        <end position="592"/>
    </location>
</feature>
<feature type="compositionally biased region" description="Gly residues" evidence="1">
    <location>
        <begin position="450"/>
        <end position="464"/>
    </location>
</feature>
<feature type="compositionally biased region" description="Basic and acidic residues" evidence="1">
    <location>
        <begin position="280"/>
        <end position="304"/>
    </location>
</feature>
<dbReference type="AlphaFoldDB" id="A0A6J4VH93"/>
<evidence type="ECO:0000313" key="2">
    <source>
        <dbReference type="EMBL" id="CAA9577870.1"/>
    </source>
</evidence>
<name>A0A6J4VH93_9BACT</name>
<protein>
    <submittedName>
        <fullName evidence="2">Heterodimeric efflux ABC transporter, permease/ATP-binding subunit 2</fullName>
    </submittedName>
</protein>
<feature type="compositionally biased region" description="Basic and acidic residues" evidence="1">
    <location>
        <begin position="504"/>
        <end position="522"/>
    </location>
</feature>
<keyword evidence="2" id="KW-0547">Nucleotide-binding</keyword>
<feature type="non-terminal residue" evidence="2">
    <location>
        <position position="1"/>
    </location>
</feature>
<feature type="compositionally biased region" description="Basic and acidic residues" evidence="1">
    <location>
        <begin position="261"/>
        <end position="271"/>
    </location>
</feature>
<feature type="compositionally biased region" description="Low complexity" evidence="1">
    <location>
        <begin position="487"/>
        <end position="499"/>
    </location>
</feature>
<dbReference type="EMBL" id="CADCWF010000318">
    <property type="protein sequence ID" value="CAA9577870.1"/>
    <property type="molecule type" value="Genomic_DNA"/>
</dbReference>
<accession>A0A6J4VH93</accession>
<reference evidence="2" key="1">
    <citation type="submission" date="2020-02" db="EMBL/GenBank/DDBJ databases">
        <authorList>
            <person name="Meier V. D."/>
        </authorList>
    </citation>
    <scope>NUCLEOTIDE SEQUENCE</scope>
    <source>
        <strain evidence="2">AVDCRST_MAG59</strain>
    </source>
</reference>
<evidence type="ECO:0000256" key="1">
    <source>
        <dbReference type="SAM" id="MobiDB-lite"/>
    </source>
</evidence>
<feature type="non-terminal residue" evidence="2">
    <location>
        <position position="592"/>
    </location>
</feature>
<gene>
    <name evidence="2" type="ORF">AVDCRST_MAG59-4349</name>
</gene>